<evidence type="ECO:0000313" key="12">
    <source>
        <dbReference type="EMBL" id="QER68062.1"/>
    </source>
</evidence>
<name>A0A5P1X2C8_9LACO</name>
<dbReference type="RefSeq" id="WP_150204420.1">
    <property type="nucleotide sequence ID" value="NZ_CP043939.1"/>
</dbReference>
<dbReference type="GO" id="GO:0042626">
    <property type="term" value="F:ATPase-coupled transmembrane transporter activity"/>
    <property type="evidence" value="ECO:0007669"/>
    <property type="project" value="TreeGrafter"/>
</dbReference>
<dbReference type="Proteomes" id="UP000325295">
    <property type="component" value="Chromosome"/>
</dbReference>
<comment type="function">
    <text evidence="10">Probably part of an ABC transporter complex. Responsible for energy coupling to the transport system.</text>
</comment>
<dbReference type="InterPro" id="IPR017871">
    <property type="entry name" value="ABC_transporter-like_CS"/>
</dbReference>
<evidence type="ECO:0000256" key="3">
    <source>
        <dbReference type="ARBA" id="ARBA00022448"/>
    </source>
</evidence>
<evidence type="ECO:0000256" key="7">
    <source>
        <dbReference type="ARBA" id="ARBA00022840"/>
    </source>
</evidence>
<evidence type="ECO:0000256" key="4">
    <source>
        <dbReference type="ARBA" id="ARBA00022475"/>
    </source>
</evidence>
<dbReference type="Pfam" id="PF00005">
    <property type="entry name" value="ABC_tran"/>
    <property type="match status" value="2"/>
</dbReference>
<evidence type="ECO:0000256" key="9">
    <source>
        <dbReference type="ARBA" id="ARBA00023136"/>
    </source>
</evidence>
<evidence type="ECO:0000256" key="1">
    <source>
        <dbReference type="ARBA" id="ARBA00004202"/>
    </source>
</evidence>
<evidence type="ECO:0000259" key="11">
    <source>
        <dbReference type="PROSITE" id="PS50893"/>
    </source>
</evidence>
<feature type="domain" description="ABC transporter" evidence="11">
    <location>
        <begin position="264"/>
        <end position="471"/>
    </location>
</feature>
<feature type="domain" description="ABC transporter" evidence="11">
    <location>
        <begin position="2"/>
        <end position="239"/>
    </location>
</feature>
<dbReference type="PANTHER" id="PTHR43553:SF23">
    <property type="entry name" value="ABC TRANSPORTER ATP-BINDING COMPONENT"/>
    <property type="match status" value="1"/>
</dbReference>
<keyword evidence="9" id="KW-0472">Membrane</keyword>
<dbReference type="PROSITE" id="PS00211">
    <property type="entry name" value="ABC_TRANSPORTER_1"/>
    <property type="match status" value="1"/>
</dbReference>
<dbReference type="PROSITE" id="PS50893">
    <property type="entry name" value="ABC_TRANSPORTER_2"/>
    <property type="match status" value="2"/>
</dbReference>
<dbReference type="CDD" id="cd03225">
    <property type="entry name" value="ABC_cobalt_CbiO_domain1"/>
    <property type="match status" value="1"/>
</dbReference>
<protein>
    <submittedName>
        <fullName evidence="12">ATP-binding cassette domain-containing protein</fullName>
    </submittedName>
</protein>
<dbReference type="AlphaFoldDB" id="A0A5P1X2C8"/>
<dbReference type="SMART" id="SM00382">
    <property type="entry name" value="AAA"/>
    <property type="match status" value="2"/>
</dbReference>
<evidence type="ECO:0000256" key="5">
    <source>
        <dbReference type="ARBA" id="ARBA00022737"/>
    </source>
</evidence>
<dbReference type="GO" id="GO:0016887">
    <property type="term" value="F:ATP hydrolysis activity"/>
    <property type="evidence" value="ECO:0007669"/>
    <property type="project" value="InterPro"/>
</dbReference>
<dbReference type="GO" id="GO:0005524">
    <property type="term" value="F:ATP binding"/>
    <property type="evidence" value="ECO:0007669"/>
    <property type="project" value="UniProtKB-KW"/>
</dbReference>
<keyword evidence="6" id="KW-0547">Nucleotide-binding</keyword>
<keyword evidence="3" id="KW-0813">Transport</keyword>
<dbReference type="InterPro" id="IPR050095">
    <property type="entry name" value="ECF_ABC_transporter_ATP-bd"/>
</dbReference>
<reference evidence="12 13" key="1">
    <citation type="submission" date="2019-09" db="EMBL/GenBank/DDBJ databases">
        <title>Complete Genome Sequence of Lactobacillus nenjiangensis SH-Y15, isolated from sauerkraut.</title>
        <authorList>
            <person name="Yang H."/>
        </authorList>
    </citation>
    <scope>NUCLEOTIDE SEQUENCE [LARGE SCALE GENOMIC DNA]</scope>
    <source>
        <strain evidence="12 13">SH-Y15</strain>
    </source>
</reference>
<organism evidence="12 13">
    <name type="scientific">Paucilactobacillus nenjiangensis</name>
    <dbReference type="NCBI Taxonomy" id="1296540"/>
    <lineage>
        <taxon>Bacteria</taxon>
        <taxon>Bacillati</taxon>
        <taxon>Bacillota</taxon>
        <taxon>Bacilli</taxon>
        <taxon>Lactobacillales</taxon>
        <taxon>Lactobacillaceae</taxon>
        <taxon>Paucilactobacillus</taxon>
    </lineage>
</organism>
<dbReference type="InterPro" id="IPR027417">
    <property type="entry name" value="P-loop_NTPase"/>
</dbReference>
<dbReference type="Gene3D" id="3.40.50.300">
    <property type="entry name" value="P-loop containing nucleotide triphosphate hydrolases"/>
    <property type="match status" value="2"/>
</dbReference>
<keyword evidence="4" id="KW-1003">Cell membrane</keyword>
<dbReference type="KEGG" id="lnn:F0161_09540"/>
<comment type="subcellular location">
    <subcellularLocation>
        <location evidence="1">Cell membrane</location>
        <topology evidence="1">Peripheral membrane protein</topology>
    </subcellularLocation>
</comment>
<dbReference type="GO" id="GO:0043190">
    <property type="term" value="C:ATP-binding cassette (ABC) transporter complex"/>
    <property type="evidence" value="ECO:0007669"/>
    <property type="project" value="TreeGrafter"/>
</dbReference>
<dbReference type="EMBL" id="CP043939">
    <property type="protein sequence ID" value="QER68062.1"/>
    <property type="molecule type" value="Genomic_DNA"/>
</dbReference>
<comment type="similarity">
    <text evidence="2">Belongs to the ABC transporter superfamily.</text>
</comment>
<proteinExistence type="inferred from homology"/>
<evidence type="ECO:0000256" key="10">
    <source>
        <dbReference type="ARBA" id="ARBA00025157"/>
    </source>
</evidence>
<keyword evidence="7 12" id="KW-0067">ATP-binding</keyword>
<sequence length="473" mass="53114">MIELTNLSYQNESTDIIANVNLHIQAGEIVALCGESGSGKSTLLNIIGGLTPAIHGGQLTGERRIMGQSDMDQLFQTFAAKIGMVFQNPNSQFINPDVYSELAFAMENMGIERHEMQARIEQIVDLFEFDKLLYRPLTSLSGGQKQLVACMASMIMDPDLYLLDEPASNLDAKTVDKLTEQLLALKDKGKTMVIAEHRLFYLRPLVDRYIVMQDGQIVADIAATEFWQFSQKFQTKFQLRNLQRPQLALAENAISRESISLIQYQISHLNFHYPHRKLSLQLPQMFMDNQDVIGIVGDNGAGKSTLVQLLAGLLKQRTGEFKLNQEQLTRKSKIRYSFVVMQQVRMQLFFESVAKELSNGGKQQLDSKLVASLGLTDLLTRRPQSLSGGQQQLVAIATALSSNKRIILLDEPTSGLDYGTLVKLSEIIKQIRQRNVLIVIVSHDLDFINMTCSRVIELEHGQIKNVNRGNIND</sequence>
<gene>
    <name evidence="12" type="ORF">F0161_09540</name>
</gene>
<dbReference type="PANTHER" id="PTHR43553">
    <property type="entry name" value="HEAVY METAL TRANSPORTER"/>
    <property type="match status" value="1"/>
</dbReference>
<evidence type="ECO:0000256" key="8">
    <source>
        <dbReference type="ARBA" id="ARBA00022967"/>
    </source>
</evidence>
<dbReference type="OrthoDB" id="501320at2"/>
<keyword evidence="5" id="KW-0677">Repeat</keyword>
<keyword evidence="13" id="KW-1185">Reference proteome</keyword>
<evidence type="ECO:0000256" key="6">
    <source>
        <dbReference type="ARBA" id="ARBA00022741"/>
    </source>
</evidence>
<dbReference type="SUPFAM" id="SSF52540">
    <property type="entry name" value="P-loop containing nucleoside triphosphate hydrolases"/>
    <property type="match status" value="2"/>
</dbReference>
<dbReference type="InterPro" id="IPR003593">
    <property type="entry name" value="AAA+_ATPase"/>
</dbReference>
<keyword evidence="8" id="KW-1278">Translocase</keyword>
<dbReference type="InterPro" id="IPR003439">
    <property type="entry name" value="ABC_transporter-like_ATP-bd"/>
</dbReference>
<evidence type="ECO:0000256" key="2">
    <source>
        <dbReference type="ARBA" id="ARBA00005417"/>
    </source>
</evidence>
<evidence type="ECO:0000313" key="13">
    <source>
        <dbReference type="Proteomes" id="UP000325295"/>
    </source>
</evidence>
<dbReference type="InterPro" id="IPR015856">
    <property type="entry name" value="ABC_transpr_CbiO/EcfA_su"/>
</dbReference>
<accession>A0A5P1X2C8</accession>